<dbReference type="RefSeq" id="WP_184302311.1">
    <property type="nucleotide sequence ID" value="NZ_JACHLP010000007.1"/>
</dbReference>
<keyword evidence="3" id="KW-1185">Reference proteome</keyword>
<evidence type="ECO:0000313" key="2">
    <source>
        <dbReference type="EMBL" id="MBB4844999.1"/>
    </source>
</evidence>
<keyword evidence="1" id="KW-0175">Coiled coil</keyword>
<feature type="coiled-coil region" evidence="1">
    <location>
        <begin position="51"/>
        <end position="85"/>
    </location>
</feature>
<comment type="caution">
    <text evidence="2">The sequence shown here is derived from an EMBL/GenBank/DDBJ whole genome shotgun (WGS) entry which is preliminary data.</text>
</comment>
<organism evidence="2 3">
    <name type="scientific">Roseateles oligotrophus</name>
    <dbReference type="NCBI Taxonomy" id="1769250"/>
    <lineage>
        <taxon>Bacteria</taxon>
        <taxon>Pseudomonadati</taxon>
        <taxon>Pseudomonadota</taxon>
        <taxon>Betaproteobacteria</taxon>
        <taxon>Burkholderiales</taxon>
        <taxon>Sphaerotilaceae</taxon>
        <taxon>Roseateles</taxon>
    </lineage>
</organism>
<evidence type="ECO:0000313" key="3">
    <source>
        <dbReference type="Proteomes" id="UP000562027"/>
    </source>
</evidence>
<name>A0A840LG34_9BURK</name>
<proteinExistence type="predicted"/>
<dbReference type="EMBL" id="JACHLP010000007">
    <property type="protein sequence ID" value="MBB4844999.1"/>
    <property type="molecule type" value="Genomic_DNA"/>
</dbReference>
<accession>A0A840LG34</accession>
<gene>
    <name evidence="2" type="ORF">HNP55_003545</name>
</gene>
<reference evidence="2 3" key="1">
    <citation type="submission" date="2020-08" db="EMBL/GenBank/DDBJ databases">
        <title>Functional genomics of gut bacteria from endangered species of beetles.</title>
        <authorList>
            <person name="Carlos-Shanley C."/>
        </authorList>
    </citation>
    <scope>NUCLEOTIDE SEQUENCE [LARGE SCALE GENOMIC DNA]</scope>
    <source>
        <strain evidence="2 3">S00239</strain>
    </source>
</reference>
<dbReference type="AlphaFoldDB" id="A0A840LG34"/>
<sequence length="167" mass="17932">MRARQSAIVAFLVFGSGMLAGQWLGHAELTEFRAQVAEDQRLATRGAAQRLQAAQARGDVLTQQVAQHELQIQTLTKEKRDALKNTTSGRACLGPAALRVLDGAAGLRVADLPPTTGGAAAADARVATDSDLGQWALDAGAQYERCRERLDALIDWHRMPTHPEAIP</sequence>
<protein>
    <recommendedName>
        <fullName evidence="4">Bacteriophage Rz lysis protein</fullName>
    </recommendedName>
</protein>
<dbReference type="Proteomes" id="UP000562027">
    <property type="component" value="Unassembled WGS sequence"/>
</dbReference>
<evidence type="ECO:0000256" key="1">
    <source>
        <dbReference type="SAM" id="Coils"/>
    </source>
</evidence>
<evidence type="ECO:0008006" key="4">
    <source>
        <dbReference type="Google" id="ProtNLM"/>
    </source>
</evidence>